<dbReference type="Pfam" id="PF00001">
    <property type="entry name" value="7tm_1"/>
    <property type="match status" value="1"/>
</dbReference>
<evidence type="ECO:0000313" key="11">
    <source>
        <dbReference type="Proteomes" id="UP000663828"/>
    </source>
</evidence>
<dbReference type="InterPro" id="IPR000276">
    <property type="entry name" value="GPCR_Rhodpsn"/>
</dbReference>
<evidence type="ECO:0000256" key="5">
    <source>
        <dbReference type="ARBA" id="ARBA00023136"/>
    </source>
</evidence>
<organism evidence="10 11">
    <name type="scientific">Adineta ricciae</name>
    <name type="common">Rotifer</name>
    <dbReference type="NCBI Taxonomy" id="249248"/>
    <lineage>
        <taxon>Eukaryota</taxon>
        <taxon>Metazoa</taxon>
        <taxon>Spiralia</taxon>
        <taxon>Gnathifera</taxon>
        <taxon>Rotifera</taxon>
        <taxon>Eurotatoria</taxon>
        <taxon>Bdelloidea</taxon>
        <taxon>Adinetida</taxon>
        <taxon>Adinetidae</taxon>
        <taxon>Adineta</taxon>
    </lineage>
</organism>
<reference evidence="10" key="1">
    <citation type="submission" date="2021-02" db="EMBL/GenBank/DDBJ databases">
        <authorList>
            <person name="Nowell W R."/>
        </authorList>
    </citation>
    <scope>NUCLEOTIDE SEQUENCE</scope>
</reference>
<evidence type="ECO:0000256" key="7">
    <source>
        <dbReference type="ARBA" id="ARBA00023224"/>
    </source>
</evidence>
<evidence type="ECO:0000256" key="3">
    <source>
        <dbReference type="ARBA" id="ARBA00022989"/>
    </source>
</evidence>
<sequence>MLSSTITLTDVQQQLTLFVYPIWLVFGITGCLLNLLIFSRPQLRTTSFSICNFTLSVIHFILLFIDILDFFAASLDHLLTLIVGIGPVLYSLNHPDPQTHSLVFCKLRGYFFQIFLMLSRWFVAFACIDRYALTCDRVSLRNMANRKTAKRAIAAAALVWIVICSHRLIFYEIKNDLCGIVNNIGAALYHGLYVIVGGGLCPTLIMIICAYLIHQNLAHKEQRRMQLSMKDDRKRSLDQQVLRILFIQIICYIIFILPQLGNLIFSTISIAITNQCSSSLVVERFVAFMAELMLYMFPVTSFYLYTLTSRTFRSELKKSIRGIFPYCCESQITPTTDGTMTVDIQTYQQTGR</sequence>
<feature type="transmembrane region" description="Helical" evidence="8">
    <location>
        <begin position="110"/>
        <end position="132"/>
    </location>
</feature>
<evidence type="ECO:0000256" key="4">
    <source>
        <dbReference type="ARBA" id="ARBA00023040"/>
    </source>
</evidence>
<dbReference type="PANTHER" id="PTHR24243:SF233">
    <property type="entry name" value="THYROTROPIN-RELEASING HORMONE RECEPTOR"/>
    <property type="match status" value="1"/>
</dbReference>
<dbReference type="Gene3D" id="1.20.1070.10">
    <property type="entry name" value="Rhodopsin 7-helix transmembrane proteins"/>
    <property type="match status" value="1"/>
</dbReference>
<feature type="transmembrane region" description="Helical" evidence="8">
    <location>
        <begin position="241"/>
        <end position="265"/>
    </location>
</feature>
<accession>A0A814FG11</accession>
<keyword evidence="4" id="KW-0297">G-protein coupled receptor</keyword>
<comment type="subcellular location">
    <subcellularLocation>
        <location evidence="1">Membrane</location>
        <topology evidence="1">Multi-pass membrane protein</topology>
    </subcellularLocation>
</comment>
<name>A0A814FG11_ADIRI</name>
<evidence type="ECO:0000256" key="1">
    <source>
        <dbReference type="ARBA" id="ARBA00004141"/>
    </source>
</evidence>
<keyword evidence="3 8" id="KW-1133">Transmembrane helix</keyword>
<feature type="transmembrane region" description="Helical" evidence="8">
    <location>
        <begin position="285"/>
        <end position="308"/>
    </location>
</feature>
<dbReference type="GO" id="GO:0005886">
    <property type="term" value="C:plasma membrane"/>
    <property type="evidence" value="ECO:0007669"/>
    <property type="project" value="TreeGrafter"/>
</dbReference>
<dbReference type="SUPFAM" id="SSF81321">
    <property type="entry name" value="Family A G protein-coupled receptor-like"/>
    <property type="match status" value="1"/>
</dbReference>
<evidence type="ECO:0000259" key="9">
    <source>
        <dbReference type="PROSITE" id="PS50262"/>
    </source>
</evidence>
<proteinExistence type="predicted"/>
<evidence type="ECO:0000313" key="10">
    <source>
        <dbReference type="EMBL" id="CAF0982368.1"/>
    </source>
</evidence>
<keyword evidence="5 8" id="KW-0472">Membrane</keyword>
<feature type="transmembrane region" description="Helical" evidence="8">
    <location>
        <begin position="191"/>
        <end position="213"/>
    </location>
</feature>
<feature type="transmembrane region" description="Helical" evidence="8">
    <location>
        <begin position="20"/>
        <end position="39"/>
    </location>
</feature>
<keyword evidence="2 8" id="KW-0812">Transmembrane</keyword>
<evidence type="ECO:0000256" key="6">
    <source>
        <dbReference type="ARBA" id="ARBA00023170"/>
    </source>
</evidence>
<keyword evidence="11" id="KW-1185">Reference proteome</keyword>
<gene>
    <name evidence="10" type="ORF">XAT740_LOCUS12251</name>
</gene>
<evidence type="ECO:0000256" key="8">
    <source>
        <dbReference type="SAM" id="Phobius"/>
    </source>
</evidence>
<dbReference type="PANTHER" id="PTHR24243">
    <property type="entry name" value="G-PROTEIN COUPLED RECEPTOR"/>
    <property type="match status" value="1"/>
</dbReference>
<dbReference type="Proteomes" id="UP000663828">
    <property type="component" value="Unassembled WGS sequence"/>
</dbReference>
<dbReference type="AlphaFoldDB" id="A0A814FG11"/>
<dbReference type="InterPro" id="IPR017452">
    <property type="entry name" value="GPCR_Rhodpsn_7TM"/>
</dbReference>
<dbReference type="GO" id="GO:0004930">
    <property type="term" value="F:G protein-coupled receptor activity"/>
    <property type="evidence" value="ECO:0007669"/>
    <property type="project" value="UniProtKB-KW"/>
</dbReference>
<comment type="caution">
    <text evidence="10">The sequence shown here is derived from an EMBL/GenBank/DDBJ whole genome shotgun (WGS) entry which is preliminary data.</text>
</comment>
<feature type="transmembrane region" description="Helical" evidence="8">
    <location>
        <begin position="152"/>
        <end position="171"/>
    </location>
</feature>
<evidence type="ECO:0000256" key="2">
    <source>
        <dbReference type="ARBA" id="ARBA00022692"/>
    </source>
</evidence>
<keyword evidence="7" id="KW-0807">Transducer</keyword>
<dbReference type="PROSITE" id="PS50262">
    <property type="entry name" value="G_PROTEIN_RECEP_F1_2"/>
    <property type="match status" value="1"/>
</dbReference>
<protein>
    <recommendedName>
        <fullName evidence="9">G-protein coupled receptors family 1 profile domain-containing protein</fullName>
    </recommendedName>
</protein>
<dbReference type="EMBL" id="CAJNOR010000690">
    <property type="protein sequence ID" value="CAF0982368.1"/>
    <property type="molecule type" value="Genomic_DNA"/>
</dbReference>
<feature type="domain" description="G-protein coupled receptors family 1 profile" evidence="9">
    <location>
        <begin position="30"/>
        <end position="305"/>
    </location>
</feature>
<feature type="transmembrane region" description="Helical" evidence="8">
    <location>
        <begin position="60"/>
        <end position="90"/>
    </location>
</feature>
<keyword evidence="6" id="KW-0675">Receptor</keyword>